<evidence type="ECO:0000256" key="4">
    <source>
        <dbReference type="ARBA" id="ARBA00022723"/>
    </source>
</evidence>
<evidence type="ECO:0000259" key="6">
    <source>
        <dbReference type="Pfam" id="PF03828"/>
    </source>
</evidence>
<dbReference type="GO" id="GO:1990817">
    <property type="term" value="F:poly(A) RNA polymerase activity"/>
    <property type="evidence" value="ECO:0007669"/>
    <property type="project" value="UniProtKB-ARBA"/>
</dbReference>
<dbReference type="Gene3D" id="1.10.1410.10">
    <property type="match status" value="1"/>
</dbReference>
<name>A0A1B6DQS2_9HEMI</name>
<dbReference type="Pfam" id="PF22600">
    <property type="entry name" value="MTPAP-like_central"/>
    <property type="match status" value="1"/>
</dbReference>
<evidence type="ECO:0000256" key="3">
    <source>
        <dbReference type="ARBA" id="ARBA00022679"/>
    </source>
</evidence>
<evidence type="ECO:0000259" key="7">
    <source>
        <dbReference type="Pfam" id="PF22600"/>
    </source>
</evidence>
<evidence type="ECO:0000256" key="5">
    <source>
        <dbReference type="ARBA" id="ARBA00022842"/>
    </source>
</evidence>
<dbReference type="SUPFAM" id="SSF81631">
    <property type="entry name" value="PAP/OAS1 substrate-binding domain"/>
    <property type="match status" value="1"/>
</dbReference>
<keyword evidence="4" id="KW-0479">Metal-binding</keyword>
<gene>
    <name evidence="8" type="ORF">g.35707</name>
    <name evidence="9" type="ORF">g.35710</name>
</gene>
<evidence type="ECO:0000256" key="2">
    <source>
        <dbReference type="ARBA" id="ARBA00001946"/>
    </source>
</evidence>
<dbReference type="PANTHER" id="PTHR12271">
    <property type="entry name" value="POLY A POLYMERASE CID PAP -RELATED"/>
    <property type="match status" value="1"/>
</dbReference>
<keyword evidence="5" id="KW-0460">Magnesium</keyword>
<proteinExistence type="predicted"/>
<dbReference type="SUPFAM" id="SSF81301">
    <property type="entry name" value="Nucleotidyltransferase"/>
    <property type="match status" value="1"/>
</dbReference>
<dbReference type="AlphaFoldDB" id="A0A1B6DQS2"/>
<dbReference type="EMBL" id="GEDC01009273">
    <property type="protein sequence ID" value="JAS28025.1"/>
    <property type="molecule type" value="Transcribed_RNA"/>
</dbReference>
<dbReference type="GO" id="GO:0050265">
    <property type="term" value="F:RNA uridylyltransferase activity"/>
    <property type="evidence" value="ECO:0007669"/>
    <property type="project" value="TreeGrafter"/>
</dbReference>
<evidence type="ECO:0000256" key="1">
    <source>
        <dbReference type="ARBA" id="ARBA00001936"/>
    </source>
</evidence>
<comment type="cofactor">
    <cofactor evidence="2">
        <name>Mg(2+)</name>
        <dbReference type="ChEBI" id="CHEBI:18420"/>
    </cofactor>
</comment>
<organism evidence="9">
    <name type="scientific">Clastoptera arizonana</name>
    <name type="common">Arizona spittle bug</name>
    <dbReference type="NCBI Taxonomy" id="38151"/>
    <lineage>
        <taxon>Eukaryota</taxon>
        <taxon>Metazoa</taxon>
        <taxon>Ecdysozoa</taxon>
        <taxon>Arthropoda</taxon>
        <taxon>Hexapoda</taxon>
        <taxon>Insecta</taxon>
        <taxon>Pterygota</taxon>
        <taxon>Neoptera</taxon>
        <taxon>Paraneoptera</taxon>
        <taxon>Hemiptera</taxon>
        <taxon>Auchenorrhyncha</taxon>
        <taxon>Cercopoidea</taxon>
        <taxon>Clastopteridae</taxon>
        <taxon>Clastoptera</taxon>
    </lineage>
</organism>
<dbReference type="GO" id="GO:0046872">
    <property type="term" value="F:metal ion binding"/>
    <property type="evidence" value="ECO:0007669"/>
    <property type="project" value="UniProtKB-KW"/>
</dbReference>
<feature type="domain" description="Poly(A) RNA polymerase mitochondrial-like central palm" evidence="7">
    <location>
        <begin position="2"/>
        <end position="87"/>
    </location>
</feature>
<keyword evidence="3" id="KW-0808">Transferase</keyword>
<dbReference type="InterPro" id="IPR054708">
    <property type="entry name" value="MTPAP-like_central"/>
</dbReference>
<protein>
    <submittedName>
        <fullName evidence="9">Uncharacterized protein</fullName>
    </submittedName>
</protein>
<feature type="domain" description="PAP-associated" evidence="6">
    <location>
        <begin position="180"/>
        <end position="231"/>
    </location>
</feature>
<dbReference type="InterPro" id="IPR002058">
    <property type="entry name" value="PAP_assoc"/>
</dbReference>
<evidence type="ECO:0000313" key="9">
    <source>
        <dbReference type="EMBL" id="JAS28025.1"/>
    </source>
</evidence>
<dbReference type="GO" id="GO:0031123">
    <property type="term" value="P:RNA 3'-end processing"/>
    <property type="evidence" value="ECO:0007669"/>
    <property type="project" value="TreeGrafter"/>
</dbReference>
<dbReference type="EMBL" id="GEDC01024605">
    <property type="protein sequence ID" value="JAS12693.1"/>
    <property type="molecule type" value="Transcribed_RNA"/>
</dbReference>
<reference evidence="9" key="1">
    <citation type="submission" date="2015-12" db="EMBL/GenBank/DDBJ databases">
        <title>De novo transcriptome assembly of four potential Pierce s Disease insect vectors from Arizona vineyards.</title>
        <authorList>
            <person name="Tassone E.E."/>
        </authorList>
    </citation>
    <scope>NUCLEOTIDE SEQUENCE</scope>
</reference>
<dbReference type="CDD" id="cd05402">
    <property type="entry name" value="NT_PAP_TUTase"/>
    <property type="match status" value="1"/>
</dbReference>
<evidence type="ECO:0000313" key="8">
    <source>
        <dbReference type="EMBL" id="JAS12693.1"/>
    </source>
</evidence>
<comment type="cofactor">
    <cofactor evidence="1">
        <name>Mn(2+)</name>
        <dbReference type="ChEBI" id="CHEBI:29035"/>
    </cofactor>
</comment>
<sequence length="280" mass="32426">MRSDVDISIGVELERGKEYFTQDCGQALKKLRNFLIESKGIDEKYLVFIPAKIPILKFIDENTGLKAELSINNELGIENTKLLKLYMKIDLRAKYLCILMKVMARESQMGNRGLSSYAYTLLVIFYLQKCEPPVLPVLQELPNDDDHPQNIIQGYDAYFLNNLENVRSCWPNGEKNVESVSTLWVDLLCFYSERFDFGHQVVSIRQSKPLLKSEKRWFGHNMAIEDPFDVNRNFGVNISRKVNNRIFNMFVNARNRFATATSTNDNLDYYINIPSSTIIH</sequence>
<accession>A0A1B6DQS2</accession>
<dbReference type="PANTHER" id="PTHR12271:SF66">
    <property type="entry name" value="TERMINAL URIDYLYLTRANSFERASE TAILOR"/>
    <property type="match status" value="1"/>
</dbReference>
<dbReference type="Gene3D" id="3.30.460.10">
    <property type="entry name" value="Beta Polymerase, domain 2"/>
    <property type="match status" value="1"/>
</dbReference>
<dbReference type="Pfam" id="PF03828">
    <property type="entry name" value="PAP_assoc"/>
    <property type="match status" value="1"/>
</dbReference>
<dbReference type="InterPro" id="IPR043519">
    <property type="entry name" value="NT_sf"/>
</dbReference>